<organism evidence="2">
    <name type="scientific">Leptolyngbya boryana CZ1</name>
    <dbReference type="NCBI Taxonomy" id="3060204"/>
    <lineage>
        <taxon>Bacteria</taxon>
        <taxon>Bacillati</taxon>
        <taxon>Cyanobacteriota</taxon>
        <taxon>Cyanophyceae</taxon>
        <taxon>Leptolyngbyales</taxon>
        <taxon>Leptolyngbyaceae</taxon>
        <taxon>Leptolyngbya group</taxon>
        <taxon>Leptolyngbya</taxon>
    </lineage>
</organism>
<keyword evidence="1" id="KW-0812">Transmembrane</keyword>
<sequence>MPNCPRCGQSTPSNAIACSRCRTPLKAYGHPGIVLHRATGTESLCKTCIYDADDSCNYPQRPEARECTMYHNITVPILSTPTRYEMQPGVWLRRNAGWIALIALIVLSLGLVLAKR</sequence>
<dbReference type="RefSeq" id="WP_316428335.1">
    <property type="nucleotide sequence ID" value="NZ_CP130144.1"/>
</dbReference>
<gene>
    <name evidence="2" type="ORF">Q2T42_08290</name>
</gene>
<keyword evidence="1" id="KW-0472">Membrane</keyword>
<feature type="transmembrane region" description="Helical" evidence="1">
    <location>
        <begin position="96"/>
        <end position="114"/>
    </location>
</feature>
<reference evidence="2" key="1">
    <citation type="journal article" date="2023" name="Plants (Basel)">
        <title>Genomic Analysis of Leptolyngbya boryana CZ1 Reveals Efficient Carbon Fixation Modules.</title>
        <authorList>
            <person name="Bai X."/>
            <person name="Wang H."/>
            <person name="Cheng W."/>
            <person name="Wang J."/>
            <person name="Ma M."/>
            <person name="Hu H."/>
            <person name="Song Z."/>
            <person name="Ma H."/>
            <person name="Fan Y."/>
            <person name="Du C."/>
            <person name="Xu J."/>
        </authorList>
    </citation>
    <scope>NUCLEOTIDE SEQUENCE</scope>
    <source>
        <strain evidence="2">CZ1</strain>
    </source>
</reference>
<reference evidence="2" key="2">
    <citation type="submission" date="2023-07" db="EMBL/GenBank/DDBJ databases">
        <authorList>
            <person name="Bai X.-H."/>
            <person name="Wang H.-H."/>
            <person name="Wang J."/>
            <person name="Ma M.-Y."/>
            <person name="Hu H.-H."/>
            <person name="Song Z.-L."/>
            <person name="Ma H.-G."/>
            <person name="Fan Y."/>
            <person name="Du C.-Y."/>
            <person name="Xu J.-C."/>
        </authorList>
    </citation>
    <scope>NUCLEOTIDE SEQUENCE</scope>
    <source>
        <strain evidence="2">CZ1</strain>
    </source>
</reference>
<evidence type="ECO:0000313" key="2">
    <source>
        <dbReference type="EMBL" id="WNZ47832.1"/>
    </source>
</evidence>
<name>A0AA96WYI9_LEPBY</name>
<proteinExistence type="predicted"/>
<dbReference type="EMBL" id="CP130144">
    <property type="protein sequence ID" value="WNZ47832.1"/>
    <property type="molecule type" value="Genomic_DNA"/>
</dbReference>
<evidence type="ECO:0000256" key="1">
    <source>
        <dbReference type="SAM" id="Phobius"/>
    </source>
</evidence>
<dbReference type="AlphaFoldDB" id="A0AA96WYI9"/>
<accession>A0AA96WYI9</accession>
<keyword evidence="1" id="KW-1133">Transmembrane helix</keyword>
<protein>
    <submittedName>
        <fullName evidence="2">Zinc ribbon domain-containing protein</fullName>
    </submittedName>
</protein>